<keyword evidence="1" id="KW-1133">Transmembrane helix</keyword>
<reference evidence="2 3" key="1">
    <citation type="submission" date="2018-10" db="EMBL/GenBank/DDBJ databases">
        <title>Natronolimnobius sp. XQ-INN 246 isolated from Inner Mongolia Autonomous Region of China.</title>
        <authorList>
            <person name="Xue Q."/>
        </authorList>
    </citation>
    <scope>NUCLEOTIDE SEQUENCE [LARGE SCALE GENOMIC DNA]</scope>
    <source>
        <strain evidence="2 3">XQ-INN 246</strain>
    </source>
</reference>
<dbReference type="EMBL" id="RBZW01000076">
    <property type="protein sequence ID" value="THE62834.1"/>
    <property type="molecule type" value="Genomic_DNA"/>
</dbReference>
<comment type="caution">
    <text evidence="2">The sequence shown here is derived from an EMBL/GenBank/DDBJ whole genome shotgun (WGS) entry which is preliminary data.</text>
</comment>
<dbReference type="InterPro" id="IPR055712">
    <property type="entry name" value="DUF7288"/>
</dbReference>
<sequence>MWGTDRFGRDETDRGQAYSLEGFAAAAVVLFALLFAMQSVVITPGTGGAVDRTSQAQIQQETQDALVVAAHSNESDRGNLSVLVHDWADGDIEESMDIDDFEDEYTLGYILETHVAAPSYPNGYEVEFTYLNSSADGDVTTSDQNRSIGSNITDQSAVTASYTIPLFDETEHVPEYDGSSESIHNIVEVRVTVW</sequence>
<protein>
    <submittedName>
        <fullName evidence="2">Uncharacterized protein</fullName>
    </submittedName>
</protein>
<accession>A0A4S3TFZ0</accession>
<dbReference type="OrthoDB" id="324613at2157"/>
<feature type="transmembrane region" description="Helical" evidence="1">
    <location>
        <begin position="20"/>
        <end position="42"/>
    </location>
</feature>
<keyword evidence="1" id="KW-0812">Transmembrane</keyword>
<keyword evidence="3" id="KW-1185">Reference proteome</keyword>
<proteinExistence type="predicted"/>
<dbReference type="RefSeq" id="WP_141466466.1">
    <property type="nucleotide sequence ID" value="NZ_RBZW01000076.1"/>
</dbReference>
<evidence type="ECO:0000256" key="1">
    <source>
        <dbReference type="SAM" id="Phobius"/>
    </source>
</evidence>
<dbReference type="AlphaFoldDB" id="A0A4S3TFZ0"/>
<dbReference type="Pfam" id="PF23959">
    <property type="entry name" value="DUF7288"/>
    <property type="match status" value="1"/>
</dbReference>
<organism evidence="2 3">
    <name type="scientific">Salinadaptatus halalkaliphilus</name>
    <dbReference type="NCBI Taxonomy" id="2419781"/>
    <lineage>
        <taxon>Archaea</taxon>
        <taxon>Methanobacteriati</taxon>
        <taxon>Methanobacteriota</taxon>
        <taxon>Stenosarchaea group</taxon>
        <taxon>Halobacteria</taxon>
        <taxon>Halobacteriales</taxon>
        <taxon>Natrialbaceae</taxon>
        <taxon>Salinadaptatus</taxon>
    </lineage>
</organism>
<name>A0A4S3TFZ0_9EURY</name>
<evidence type="ECO:0000313" key="2">
    <source>
        <dbReference type="EMBL" id="THE62834.1"/>
    </source>
</evidence>
<evidence type="ECO:0000313" key="3">
    <source>
        <dbReference type="Proteomes" id="UP000318864"/>
    </source>
</evidence>
<keyword evidence="1" id="KW-0472">Membrane</keyword>
<gene>
    <name evidence="2" type="ORF">D8Y22_20450</name>
</gene>
<dbReference type="Proteomes" id="UP000318864">
    <property type="component" value="Unassembled WGS sequence"/>
</dbReference>